<dbReference type="OrthoDB" id="9791162at2"/>
<dbReference type="PANTHER" id="PTHR13696:SF99">
    <property type="entry name" value="COBYRINIC ACID AC-DIAMIDE SYNTHASE"/>
    <property type="match status" value="1"/>
</dbReference>
<dbReference type="InterPro" id="IPR050678">
    <property type="entry name" value="DNA_Partitioning_ATPase"/>
</dbReference>
<protein>
    <submittedName>
        <fullName evidence="2">Cobyrinic acid a,c-diamide synthase</fullName>
    </submittedName>
</protein>
<dbReference type="STRING" id="1714264.BTO30_15480"/>
<proteinExistence type="predicted"/>
<gene>
    <name evidence="2" type="ORF">BTO30_15480</name>
</gene>
<sequence>MKIISIFNNKGGVGKTNLTFHLAYALSELGKRVLLIDLDPQCNLTIYGMKTCKLHEIWEKENDFIESFDLAKQMVSKEEFNNMNNEPRTIHYLLKPTEEGTGELETLPPSLKLTDNLHLIPGRLTLHKYEEKIASRWDSAYSGEPLSLRTLTRIRSLAVLYAQREMFDFVIVDTSPSLSPLNKTIISTADGFLIPCMPDMFSLYGIRNIGNSLSDWKRDFEIINERLTSNKRTLFPFPDNFVKFLGFTVYNAKKYSGAADRMDLAQAHFNYVQQIPSTIREFIKPEIRDHLDENMIENPVCLQEVMHSHNTLPGMAQKYKLPIWKIPSHSDLEKEDVNAIRGNRATYERTQTAYKSFAVDMLKRIEKLN</sequence>
<reference evidence="2 3" key="1">
    <citation type="submission" date="2016-12" db="EMBL/GenBank/DDBJ databases">
        <title>Domibacillus antri genome sequencing.</title>
        <authorList>
            <person name="Verma A."/>
            <person name="Krishnamurthi S."/>
        </authorList>
    </citation>
    <scope>NUCLEOTIDE SEQUENCE [LARGE SCALE GENOMIC DNA]</scope>
    <source>
        <strain evidence="2 3">XD80</strain>
    </source>
</reference>
<evidence type="ECO:0000313" key="2">
    <source>
        <dbReference type="EMBL" id="OLN21319.1"/>
    </source>
</evidence>
<dbReference type="InterPro" id="IPR025669">
    <property type="entry name" value="AAA_dom"/>
</dbReference>
<dbReference type="EMBL" id="MSDU01000054">
    <property type="protein sequence ID" value="OLN21319.1"/>
    <property type="molecule type" value="Genomic_DNA"/>
</dbReference>
<evidence type="ECO:0000313" key="3">
    <source>
        <dbReference type="Proteomes" id="UP000185568"/>
    </source>
</evidence>
<dbReference type="Pfam" id="PF13614">
    <property type="entry name" value="AAA_31"/>
    <property type="match status" value="1"/>
</dbReference>
<evidence type="ECO:0000259" key="1">
    <source>
        <dbReference type="Pfam" id="PF13614"/>
    </source>
</evidence>
<name>A0A1Q8Q1V2_9BACI</name>
<accession>A0A1Q8Q1V2</accession>
<dbReference type="AlphaFoldDB" id="A0A1Q8Q1V2"/>
<keyword evidence="3" id="KW-1185">Reference proteome</keyword>
<dbReference type="CDD" id="cd02042">
    <property type="entry name" value="ParAB_family"/>
    <property type="match status" value="1"/>
</dbReference>
<organism evidence="2 3">
    <name type="scientific">Domibacillus antri</name>
    <dbReference type="NCBI Taxonomy" id="1714264"/>
    <lineage>
        <taxon>Bacteria</taxon>
        <taxon>Bacillati</taxon>
        <taxon>Bacillota</taxon>
        <taxon>Bacilli</taxon>
        <taxon>Bacillales</taxon>
        <taxon>Bacillaceae</taxon>
        <taxon>Domibacillus</taxon>
    </lineage>
</organism>
<dbReference type="Proteomes" id="UP000185568">
    <property type="component" value="Unassembled WGS sequence"/>
</dbReference>
<feature type="domain" description="AAA" evidence="1">
    <location>
        <begin position="1"/>
        <end position="219"/>
    </location>
</feature>
<dbReference type="Gene3D" id="3.40.50.300">
    <property type="entry name" value="P-loop containing nucleotide triphosphate hydrolases"/>
    <property type="match status" value="1"/>
</dbReference>
<dbReference type="InterPro" id="IPR027417">
    <property type="entry name" value="P-loop_NTPase"/>
</dbReference>
<dbReference type="SUPFAM" id="SSF52540">
    <property type="entry name" value="P-loop containing nucleoside triphosphate hydrolases"/>
    <property type="match status" value="1"/>
</dbReference>
<comment type="caution">
    <text evidence="2">The sequence shown here is derived from an EMBL/GenBank/DDBJ whole genome shotgun (WGS) entry which is preliminary data.</text>
</comment>
<dbReference type="PANTHER" id="PTHR13696">
    <property type="entry name" value="P-LOOP CONTAINING NUCLEOSIDE TRIPHOSPHATE HYDROLASE"/>
    <property type="match status" value="1"/>
</dbReference>
<dbReference type="RefSeq" id="WP_075399606.1">
    <property type="nucleotide sequence ID" value="NZ_MSDU01000054.1"/>
</dbReference>